<evidence type="ECO:0000313" key="4">
    <source>
        <dbReference type="Proteomes" id="UP000289738"/>
    </source>
</evidence>
<feature type="compositionally biased region" description="Basic residues" evidence="1">
    <location>
        <begin position="44"/>
        <end position="59"/>
    </location>
</feature>
<comment type="caution">
    <text evidence="3">The sequence shown here is derived from an EMBL/GenBank/DDBJ whole genome shotgun (WGS) entry which is preliminary data.</text>
</comment>
<sequence length="287" mass="32368">MNRRTDAEKERVKQGREIRREEGRRHHASAPCRRVLPSDPSRCCHQRRRRGRRRERLSRHHRAVAVAPWRHRRSRHCRSGKTVAASVSSNGAAARAGGLVPASAYRRHAVGRKTVQSHRAGEIERAAAEMGVQLPQPAAVHVAGAASVRTAAVATSSHLRRFIVSVCGFQAPLSGSDCRYHLRWLSGCRRTGSETTAISVQQLFLRFGKRFDLKALLLLFCYLTLRFVALIAVRLSFNCCMLRLELLRLLRKWLGTEVLVAGILTVDFGSRRKELVRRLGYGICVLR</sequence>
<name>A0A445BQC3_ARAHY</name>
<dbReference type="EMBL" id="SDMP01000009">
    <property type="protein sequence ID" value="RYR40852.1"/>
    <property type="molecule type" value="Genomic_DNA"/>
</dbReference>
<evidence type="ECO:0000313" key="3">
    <source>
        <dbReference type="EMBL" id="RYR40852.1"/>
    </source>
</evidence>
<feature type="region of interest" description="Disordered" evidence="1">
    <location>
        <begin position="1"/>
        <end position="59"/>
    </location>
</feature>
<gene>
    <name evidence="3" type="ORF">Ahy_A09g046602</name>
</gene>
<keyword evidence="4" id="KW-1185">Reference proteome</keyword>
<organism evidence="3 4">
    <name type="scientific">Arachis hypogaea</name>
    <name type="common">Peanut</name>
    <dbReference type="NCBI Taxonomy" id="3818"/>
    <lineage>
        <taxon>Eukaryota</taxon>
        <taxon>Viridiplantae</taxon>
        <taxon>Streptophyta</taxon>
        <taxon>Embryophyta</taxon>
        <taxon>Tracheophyta</taxon>
        <taxon>Spermatophyta</taxon>
        <taxon>Magnoliopsida</taxon>
        <taxon>eudicotyledons</taxon>
        <taxon>Gunneridae</taxon>
        <taxon>Pentapetalae</taxon>
        <taxon>rosids</taxon>
        <taxon>fabids</taxon>
        <taxon>Fabales</taxon>
        <taxon>Fabaceae</taxon>
        <taxon>Papilionoideae</taxon>
        <taxon>50 kb inversion clade</taxon>
        <taxon>dalbergioids sensu lato</taxon>
        <taxon>Dalbergieae</taxon>
        <taxon>Pterocarpus clade</taxon>
        <taxon>Arachis</taxon>
    </lineage>
</organism>
<dbReference type="AlphaFoldDB" id="A0A445BQC3"/>
<keyword evidence="2" id="KW-0812">Transmembrane</keyword>
<dbReference type="Proteomes" id="UP000289738">
    <property type="component" value="Chromosome A09"/>
</dbReference>
<keyword evidence="2" id="KW-0472">Membrane</keyword>
<keyword evidence="2" id="KW-1133">Transmembrane helix</keyword>
<proteinExistence type="predicted"/>
<reference evidence="3 4" key="1">
    <citation type="submission" date="2019-01" db="EMBL/GenBank/DDBJ databases">
        <title>Sequencing of cultivated peanut Arachis hypogaea provides insights into genome evolution and oil improvement.</title>
        <authorList>
            <person name="Chen X."/>
        </authorList>
    </citation>
    <scope>NUCLEOTIDE SEQUENCE [LARGE SCALE GENOMIC DNA]</scope>
    <source>
        <strain evidence="4">cv. Fuhuasheng</strain>
        <tissue evidence="3">Leaves</tissue>
    </source>
</reference>
<accession>A0A445BQC3</accession>
<feature type="compositionally biased region" description="Basic and acidic residues" evidence="1">
    <location>
        <begin position="1"/>
        <end position="24"/>
    </location>
</feature>
<feature type="transmembrane region" description="Helical" evidence="2">
    <location>
        <begin position="215"/>
        <end position="233"/>
    </location>
</feature>
<evidence type="ECO:0000256" key="1">
    <source>
        <dbReference type="SAM" id="MobiDB-lite"/>
    </source>
</evidence>
<protein>
    <submittedName>
        <fullName evidence="3">Uncharacterized protein</fullName>
    </submittedName>
</protein>
<evidence type="ECO:0000256" key="2">
    <source>
        <dbReference type="SAM" id="Phobius"/>
    </source>
</evidence>